<gene>
    <name evidence="7" type="ORF">S03H2_37698</name>
</gene>
<feature type="non-terminal residue" evidence="7">
    <location>
        <position position="1"/>
    </location>
</feature>
<evidence type="ECO:0000256" key="3">
    <source>
        <dbReference type="ARBA" id="ARBA00022723"/>
    </source>
</evidence>
<evidence type="ECO:0000259" key="6">
    <source>
        <dbReference type="Pfam" id="PF00408"/>
    </source>
</evidence>
<dbReference type="SUPFAM" id="SSF55957">
    <property type="entry name" value="Phosphoglucomutase, C-terminal domain"/>
    <property type="match status" value="1"/>
</dbReference>
<proteinExistence type="predicted"/>
<keyword evidence="5" id="KW-0413">Isomerase</keyword>
<dbReference type="EMBL" id="BARU01023210">
    <property type="protein sequence ID" value="GAH50487.1"/>
    <property type="molecule type" value="Genomic_DNA"/>
</dbReference>
<keyword evidence="4" id="KW-0460">Magnesium</keyword>
<organism evidence="7">
    <name type="scientific">marine sediment metagenome</name>
    <dbReference type="NCBI Taxonomy" id="412755"/>
    <lineage>
        <taxon>unclassified sequences</taxon>
        <taxon>metagenomes</taxon>
        <taxon>ecological metagenomes</taxon>
    </lineage>
</organism>
<evidence type="ECO:0000256" key="1">
    <source>
        <dbReference type="ARBA" id="ARBA00001946"/>
    </source>
</evidence>
<evidence type="ECO:0000313" key="7">
    <source>
        <dbReference type="EMBL" id="GAH50487.1"/>
    </source>
</evidence>
<dbReference type="AlphaFoldDB" id="X1FZT0"/>
<dbReference type="InterPro" id="IPR036900">
    <property type="entry name" value="A-D-PHexomutase_C_sf"/>
</dbReference>
<dbReference type="PANTHER" id="PTHR43771:SF1">
    <property type="entry name" value="PHOSPHOMANNOMUTASE"/>
    <property type="match status" value="1"/>
</dbReference>
<reference evidence="7" key="1">
    <citation type="journal article" date="2014" name="Front. Microbiol.">
        <title>High frequency of phylogenetically diverse reductive dehalogenase-homologous genes in deep subseafloor sedimentary metagenomes.</title>
        <authorList>
            <person name="Kawai M."/>
            <person name="Futagami T."/>
            <person name="Toyoda A."/>
            <person name="Takaki Y."/>
            <person name="Nishi S."/>
            <person name="Hori S."/>
            <person name="Arai W."/>
            <person name="Tsubouchi T."/>
            <person name="Morono Y."/>
            <person name="Uchiyama I."/>
            <person name="Ito T."/>
            <person name="Fujiyama A."/>
            <person name="Inagaki F."/>
            <person name="Takami H."/>
        </authorList>
    </citation>
    <scope>NUCLEOTIDE SEQUENCE</scope>
    <source>
        <strain evidence="7">Expedition CK06-06</strain>
    </source>
</reference>
<evidence type="ECO:0000256" key="5">
    <source>
        <dbReference type="ARBA" id="ARBA00023235"/>
    </source>
</evidence>
<keyword evidence="2" id="KW-0597">Phosphoprotein</keyword>
<protein>
    <recommendedName>
        <fullName evidence="6">Alpha-D-phosphohexomutase C-terminal domain-containing protein</fullName>
    </recommendedName>
</protein>
<evidence type="ECO:0000256" key="2">
    <source>
        <dbReference type="ARBA" id="ARBA00022553"/>
    </source>
</evidence>
<feature type="domain" description="Alpha-D-phosphohexomutase C-terminal" evidence="6">
    <location>
        <begin position="50"/>
        <end position="100"/>
    </location>
</feature>
<evidence type="ECO:0000256" key="4">
    <source>
        <dbReference type="ARBA" id="ARBA00022842"/>
    </source>
</evidence>
<comment type="caution">
    <text evidence="7">The sequence shown here is derived from an EMBL/GenBank/DDBJ whole genome shotgun (WGS) entry which is preliminary data.</text>
</comment>
<dbReference type="GO" id="GO:0046872">
    <property type="term" value="F:metal ion binding"/>
    <property type="evidence" value="ECO:0007669"/>
    <property type="project" value="UniProtKB-KW"/>
</dbReference>
<keyword evidence="3" id="KW-0479">Metal-binding</keyword>
<dbReference type="InterPro" id="IPR005843">
    <property type="entry name" value="A-D-PHexomutase_C"/>
</dbReference>
<dbReference type="GO" id="GO:0016868">
    <property type="term" value="F:intramolecular phosphotransferase activity"/>
    <property type="evidence" value="ECO:0007669"/>
    <property type="project" value="InterPro"/>
</dbReference>
<dbReference type="Gene3D" id="3.30.310.50">
    <property type="entry name" value="Alpha-D-phosphohexomutase, C-terminal domain"/>
    <property type="match status" value="1"/>
</dbReference>
<sequence length="108" mass="12213">LQLMAETGKTMSRLVSEIGGYYMSKDKFVADKLQAQQILDLAKKAFTDAKLDTTDGCRFDFDPPEAGWLHLRASNTEPVMRVIVEAKDQNTAQKYIDAVLKMRKEVLD</sequence>
<name>X1FZT0_9ZZZZ</name>
<dbReference type="PANTHER" id="PTHR43771">
    <property type="entry name" value="PHOSPHOMANNOMUTASE"/>
    <property type="match status" value="1"/>
</dbReference>
<accession>X1FZT0</accession>
<dbReference type="Pfam" id="PF00408">
    <property type="entry name" value="PGM_PMM_IV"/>
    <property type="match status" value="1"/>
</dbReference>
<comment type="cofactor">
    <cofactor evidence="1">
        <name>Mg(2+)</name>
        <dbReference type="ChEBI" id="CHEBI:18420"/>
    </cofactor>
</comment>